<gene>
    <name evidence="1" type="ORF">SAMN05444354_110162</name>
</gene>
<dbReference type="OrthoDB" id="5378268at2"/>
<dbReference type="EMBL" id="FOAP01000010">
    <property type="protein sequence ID" value="SEL99460.1"/>
    <property type="molecule type" value="Genomic_DNA"/>
</dbReference>
<dbReference type="SUPFAM" id="SSF51905">
    <property type="entry name" value="FAD/NAD(P)-binding domain"/>
    <property type="match status" value="1"/>
</dbReference>
<dbReference type="Pfam" id="PF13450">
    <property type="entry name" value="NAD_binding_8"/>
    <property type="match status" value="1"/>
</dbReference>
<protein>
    <submittedName>
        <fullName evidence="1">Phytoene dehydrogenase-related protein</fullName>
    </submittedName>
</protein>
<dbReference type="InterPro" id="IPR036188">
    <property type="entry name" value="FAD/NAD-bd_sf"/>
</dbReference>
<keyword evidence="2" id="KW-1185">Reference proteome</keyword>
<name>A0A1H7UR34_STIAU</name>
<dbReference type="Gene3D" id="3.50.50.60">
    <property type="entry name" value="FAD/NAD(P)-binding domain"/>
    <property type="match status" value="1"/>
</dbReference>
<proteinExistence type="predicted"/>
<evidence type="ECO:0000313" key="2">
    <source>
        <dbReference type="Proteomes" id="UP000182719"/>
    </source>
</evidence>
<dbReference type="Proteomes" id="UP000182719">
    <property type="component" value="Unassembled WGS sequence"/>
</dbReference>
<dbReference type="RefSeq" id="WP_075008124.1">
    <property type="nucleotide sequence ID" value="NZ_FOAP01000010.1"/>
</dbReference>
<sequence>MATQPARLQLPSGPSRHVYDAIVLGSQIGGALAAALLARRSHRVLLIEHDGTGTGYEHGGYILPYTPSITPSLKAMPSVEEAFTELGLTSTIQRNLRSHVPELQLILPRHRVDLHGDLTRRRAELGREFGETAEGLFSALSATTTQHEASDAFFKEQPNLPPDGMLETWKLNKRIRQHEGLEAHPRISSNTPPGALLRALQPFLTHLDKSSAPLALTRPLSQALQSPQRYPGGTEGLRELLVKRLTELGGDVLSRENSESFIVEELTFDGARFEGVKVLRSDVVYRASCLVAATDSGALRRLVTDRKRHRGLLEQLDASTTRSLLFTVNWVVPVEALPRGMGELLLMDTEDAELGAMLIQQHPARTPGGKEDEALRIVCAGVFIPASARELGEEHLQKVAQRIDTHLDGLMPFTQGKRVLRSVPYLDAGGVRGSRLMPHPLYSFEAEAFLGVTGLNQRTQAKNILLAGREVLPGLGLEGEFLAGMRAARLVQEMLKKKNPLKG</sequence>
<dbReference type="AlphaFoldDB" id="A0A1H7UR34"/>
<evidence type="ECO:0000313" key="1">
    <source>
        <dbReference type="EMBL" id="SEL99460.1"/>
    </source>
</evidence>
<organism evidence="1 2">
    <name type="scientific">Stigmatella aurantiaca</name>
    <dbReference type="NCBI Taxonomy" id="41"/>
    <lineage>
        <taxon>Bacteria</taxon>
        <taxon>Pseudomonadati</taxon>
        <taxon>Myxococcota</taxon>
        <taxon>Myxococcia</taxon>
        <taxon>Myxococcales</taxon>
        <taxon>Cystobacterineae</taxon>
        <taxon>Archangiaceae</taxon>
        <taxon>Stigmatella</taxon>
    </lineage>
</organism>
<accession>A0A1H7UR34</accession>
<reference evidence="2" key="1">
    <citation type="submission" date="2016-10" db="EMBL/GenBank/DDBJ databases">
        <authorList>
            <person name="Varghese N."/>
            <person name="Submissions S."/>
        </authorList>
    </citation>
    <scope>NUCLEOTIDE SEQUENCE [LARGE SCALE GENOMIC DNA]</scope>
    <source>
        <strain evidence="2">DSM 17044</strain>
    </source>
</reference>